<gene>
    <name evidence="1" type="ORF">DY000_02021398</name>
</gene>
<proteinExistence type="predicted"/>
<organism evidence="1 2">
    <name type="scientific">Brassica cretica</name>
    <name type="common">Mustard</name>
    <dbReference type="NCBI Taxonomy" id="69181"/>
    <lineage>
        <taxon>Eukaryota</taxon>
        <taxon>Viridiplantae</taxon>
        <taxon>Streptophyta</taxon>
        <taxon>Embryophyta</taxon>
        <taxon>Tracheophyta</taxon>
        <taxon>Spermatophyta</taxon>
        <taxon>Magnoliopsida</taxon>
        <taxon>eudicotyledons</taxon>
        <taxon>Gunneridae</taxon>
        <taxon>Pentapetalae</taxon>
        <taxon>rosids</taxon>
        <taxon>malvids</taxon>
        <taxon>Brassicales</taxon>
        <taxon>Brassicaceae</taxon>
        <taxon>Brassiceae</taxon>
        <taxon>Brassica</taxon>
    </lineage>
</organism>
<keyword evidence="2" id="KW-1185">Reference proteome</keyword>
<accession>A0ABQ7E907</accession>
<dbReference type="EMBL" id="QGKV02000299">
    <property type="protein sequence ID" value="KAF3593464.1"/>
    <property type="molecule type" value="Genomic_DNA"/>
</dbReference>
<reference evidence="1 2" key="1">
    <citation type="journal article" date="2020" name="BMC Genomics">
        <title>Intraspecific diversification of the crop wild relative Brassica cretica Lam. using demographic model selection.</title>
        <authorList>
            <person name="Kioukis A."/>
            <person name="Michalopoulou V.A."/>
            <person name="Briers L."/>
            <person name="Pirintsos S."/>
            <person name="Studholme D.J."/>
            <person name="Pavlidis P."/>
            <person name="Sarris P.F."/>
        </authorList>
    </citation>
    <scope>NUCLEOTIDE SEQUENCE [LARGE SCALE GENOMIC DNA]</scope>
    <source>
        <strain evidence="2">cv. PFS-1207/04</strain>
    </source>
</reference>
<dbReference type="Proteomes" id="UP000266723">
    <property type="component" value="Unassembled WGS sequence"/>
</dbReference>
<name>A0ABQ7E907_BRACR</name>
<protein>
    <submittedName>
        <fullName evidence="1">Uncharacterized protein</fullName>
    </submittedName>
</protein>
<evidence type="ECO:0000313" key="1">
    <source>
        <dbReference type="EMBL" id="KAF3593464.1"/>
    </source>
</evidence>
<comment type="caution">
    <text evidence="1">The sequence shown here is derived from an EMBL/GenBank/DDBJ whole genome shotgun (WGS) entry which is preliminary data.</text>
</comment>
<evidence type="ECO:0000313" key="2">
    <source>
        <dbReference type="Proteomes" id="UP000266723"/>
    </source>
</evidence>
<sequence length="109" mass="12483">MAELDRPRDQLVHPPSWTSLVRRMAELDRTRDQLGHPPSWNSPVRWMAELGRTRDQLGHPPSWTNPVRRVAELGRSCCHSPVLVAPSFGIGSNMLLFHLDQGHRQNFTI</sequence>